<protein>
    <recommendedName>
        <fullName evidence="6">RNA-binding S4 domain-containing protein</fullName>
    </recommendedName>
</protein>
<accession>A0A919ALN9</accession>
<dbReference type="GO" id="GO:0003727">
    <property type="term" value="F:single-stranded RNA binding"/>
    <property type="evidence" value="ECO:0007669"/>
    <property type="project" value="InterPro"/>
</dbReference>
<evidence type="ECO:0000259" key="6">
    <source>
        <dbReference type="SMART" id="SM00363"/>
    </source>
</evidence>
<keyword evidence="8" id="KW-1185">Reference proteome</keyword>
<evidence type="ECO:0000256" key="1">
    <source>
        <dbReference type="ARBA" id="ARBA00008396"/>
    </source>
</evidence>
<evidence type="ECO:0000313" key="7">
    <source>
        <dbReference type="EMBL" id="GHF14488.1"/>
    </source>
</evidence>
<gene>
    <name evidence="7" type="ORF">GCM10017044_05730</name>
</gene>
<name>A0A919ALN9_9PROT</name>
<dbReference type="CDD" id="cd00165">
    <property type="entry name" value="S4"/>
    <property type="match status" value="1"/>
</dbReference>
<keyword evidence="3" id="KW-0238">DNA-binding</keyword>
<keyword evidence="2 4" id="KW-0694">RNA-binding</keyword>
<comment type="similarity">
    <text evidence="1">Belongs to the HSP15 family.</text>
</comment>
<dbReference type="GO" id="GO:0003677">
    <property type="term" value="F:DNA binding"/>
    <property type="evidence" value="ECO:0007669"/>
    <property type="project" value="UniProtKB-KW"/>
</dbReference>
<dbReference type="SMART" id="SM00363">
    <property type="entry name" value="S4"/>
    <property type="match status" value="1"/>
</dbReference>
<evidence type="ECO:0000256" key="2">
    <source>
        <dbReference type="ARBA" id="ARBA00022884"/>
    </source>
</evidence>
<dbReference type="RefSeq" id="WP_191250039.1">
    <property type="nucleotide sequence ID" value="NZ_BNCI01000001.1"/>
</dbReference>
<evidence type="ECO:0000256" key="3">
    <source>
        <dbReference type="ARBA" id="ARBA00023125"/>
    </source>
</evidence>
<feature type="domain" description="RNA-binding S4" evidence="6">
    <location>
        <begin position="8"/>
        <end position="72"/>
    </location>
</feature>
<dbReference type="Pfam" id="PF01479">
    <property type="entry name" value="S4"/>
    <property type="match status" value="1"/>
</dbReference>
<feature type="compositionally biased region" description="Basic and acidic residues" evidence="5">
    <location>
        <begin position="116"/>
        <end position="130"/>
    </location>
</feature>
<feature type="region of interest" description="Disordered" evidence="5">
    <location>
        <begin position="91"/>
        <end position="130"/>
    </location>
</feature>
<dbReference type="GO" id="GO:0034605">
    <property type="term" value="P:cellular response to heat"/>
    <property type="evidence" value="ECO:0007669"/>
    <property type="project" value="InterPro"/>
</dbReference>
<dbReference type="EMBL" id="BNCI01000001">
    <property type="protein sequence ID" value="GHF14488.1"/>
    <property type="molecule type" value="Genomic_DNA"/>
</dbReference>
<dbReference type="InterPro" id="IPR036986">
    <property type="entry name" value="S4_RNA-bd_sf"/>
</dbReference>
<dbReference type="SUPFAM" id="SSF55174">
    <property type="entry name" value="Alpha-L RNA-binding motif"/>
    <property type="match status" value="1"/>
</dbReference>
<proteinExistence type="inferred from homology"/>
<dbReference type="Proteomes" id="UP000630923">
    <property type="component" value="Unassembled WGS sequence"/>
</dbReference>
<dbReference type="InterPro" id="IPR025708">
    <property type="entry name" value="HSP15"/>
</dbReference>
<dbReference type="AlphaFoldDB" id="A0A919ALN9"/>
<dbReference type="Gene3D" id="3.10.290.10">
    <property type="entry name" value="RNA-binding S4 domain"/>
    <property type="match status" value="1"/>
</dbReference>
<evidence type="ECO:0000313" key="8">
    <source>
        <dbReference type="Proteomes" id="UP000630923"/>
    </source>
</evidence>
<organism evidence="7 8">
    <name type="scientific">Kordiimonas sediminis</name>
    <dbReference type="NCBI Taxonomy" id="1735581"/>
    <lineage>
        <taxon>Bacteria</taxon>
        <taxon>Pseudomonadati</taxon>
        <taxon>Pseudomonadota</taxon>
        <taxon>Alphaproteobacteria</taxon>
        <taxon>Kordiimonadales</taxon>
        <taxon>Kordiimonadaceae</taxon>
        <taxon>Kordiimonas</taxon>
    </lineage>
</organism>
<reference evidence="7" key="2">
    <citation type="submission" date="2020-09" db="EMBL/GenBank/DDBJ databases">
        <authorList>
            <person name="Sun Q."/>
            <person name="Kim S."/>
        </authorList>
    </citation>
    <scope>NUCLEOTIDE SEQUENCE</scope>
    <source>
        <strain evidence="7">KCTC 42590</strain>
    </source>
</reference>
<dbReference type="GO" id="GO:0043023">
    <property type="term" value="F:ribosomal large subunit binding"/>
    <property type="evidence" value="ECO:0007669"/>
    <property type="project" value="InterPro"/>
</dbReference>
<comment type="caution">
    <text evidence="7">The sequence shown here is derived from an EMBL/GenBank/DDBJ whole genome shotgun (WGS) entry which is preliminary data.</text>
</comment>
<dbReference type="PROSITE" id="PS50889">
    <property type="entry name" value="S4"/>
    <property type="match status" value="1"/>
</dbReference>
<evidence type="ECO:0000256" key="4">
    <source>
        <dbReference type="PROSITE-ProRule" id="PRU00182"/>
    </source>
</evidence>
<dbReference type="InterPro" id="IPR002942">
    <property type="entry name" value="S4_RNA-bd"/>
</dbReference>
<evidence type="ECO:0000256" key="5">
    <source>
        <dbReference type="SAM" id="MobiDB-lite"/>
    </source>
</evidence>
<sequence length="130" mass="14290">MSEAGEQIRLDKWLWFARFFKTRSIATKECKGRKIRINGTIIAKASATVRVGDVLTFPKAGHIRVIKILDLGVRRGPASEAALLFEDLAPPTASSEAEEGATGKAPARPKGMGRPTKADRRAFDKLRSRE</sequence>
<dbReference type="PIRSF" id="PIRSF016821">
    <property type="entry name" value="HSP15"/>
    <property type="match status" value="1"/>
</dbReference>
<reference evidence="7" key="1">
    <citation type="journal article" date="2014" name="Int. J. Syst. Evol. Microbiol.">
        <title>Complete genome sequence of Corynebacterium casei LMG S-19264T (=DSM 44701T), isolated from a smear-ripened cheese.</title>
        <authorList>
            <consortium name="US DOE Joint Genome Institute (JGI-PGF)"/>
            <person name="Walter F."/>
            <person name="Albersmeier A."/>
            <person name="Kalinowski J."/>
            <person name="Ruckert C."/>
        </authorList>
    </citation>
    <scope>NUCLEOTIDE SEQUENCE</scope>
    <source>
        <strain evidence="7">KCTC 42590</strain>
    </source>
</reference>